<dbReference type="PANTHER" id="PTHR43580">
    <property type="entry name" value="OXIDOREDUCTASE GLYR1-RELATED"/>
    <property type="match status" value="1"/>
</dbReference>
<dbReference type="InterPro" id="IPR013328">
    <property type="entry name" value="6PGD_dom2"/>
</dbReference>
<dbReference type="Gene3D" id="1.10.1040.10">
    <property type="entry name" value="N-(1-d-carboxylethyl)-l-norvaline Dehydrogenase, domain 2"/>
    <property type="match status" value="1"/>
</dbReference>
<dbReference type="InterPro" id="IPR006115">
    <property type="entry name" value="6PGDH_NADP-bd"/>
</dbReference>
<gene>
    <name evidence="5" type="ORF">C8Z91_25630</name>
</gene>
<evidence type="ECO:0000313" key="6">
    <source>
        <dbReference type="Proteomes" id="UP000244184"/>
    </source>
</evidence>
<sequence>MSNVTVIGLGPMGAALVQALLRKGHRVTVWNRTTAKAEPLVREGAMLADSAASAISASPVTIVCVANYETSYSILDTQEVAPALAGRVLVQLSTGSPQQARDNEAWARERGADYLDGAIAATPPQMGRADTTIFTSGTYSAYQKSEPFLKSLAGNVPYLGDKVSSASSTDLAFLSYLFGSMLGFFHAARILESDGLRVDSFGSMIAEISPVIGEMVKHESEVIQTETYDQPQSSLNTCMVTVKLFLEQAREAGINSEFPTFAMGLFKKALDAGYGNEELGALIKVLR</sequence>
<proteinExistence type="inferred from homology"/>
<dbReference type="Proteomes" id="UP000244184">
    <property type="component" value="Unassembled WGS sequence"/>
</dbReference>
<feature type="domain" description="NADPH-dependent reductive aminase-like C-terminal" evidence="4">
    <location>
        <begin position="166"/>
        <end position="287"/>
    </location>
</feature>
<dbReference type="GO" id="GO:0016491">
    <property type="term" value="F:oxidoreductase activity"/>
    <property type="evidence" value="ECO:0007669"/>
    <property type="project" value="UniProtKB-KW"/>
</dbReference>
<dbReference type="EMBL" id="PYHP01000069">
    <property type="protein sequence ID" value="PUA36750.1"/>
    <property type="molecule type" value="Genomic_DNA"/>
</dbReference>
<evidence type="ECO:0000259" key="3">
    <source>
        <dbReference type="Pfam" id="PF03446"/>
    </source>
</evidence>
<dbReference type="Gene3D" id="3.40.50.720">
    <property type="entry name" value="NAD(P)-binding Rossmann-like Domain"/>
    <property type="match status" value="1"/>
</dbReference>
<dbReference type="InterPro" id="IPR048666">
    <property type="entry name" value="RedAm-like_C"/>
</dbReference>
<dbReference type="PIRSF" id="PIRSF000103">
    <property type="entry name" value="HIBADH"/>
    <property type="match status" value="1"/>
</dbReference>
<dbReference type="InterPro" id="IPR015815">
    <property type="entry name" value="HIBADH-related"/>
</dbReference>
<evidence type="ECO:0000259" key="4">
    <source>
        <dbReference type="Pfam" id="PF21761"/>
    </source>
</evidence>
<dbReference type="InterPro" id="IPR036291">
    <property type="entry name" value="NAD(P)-bd_dom_sf"/>
</dbReference>
<dbReference type="RefSeq" id="WP_010497388.1">
    <property type="nucleotide sequence ID" value="NZ_CP121215.1"/>
</dbReference>
<dbReference type="SUPFAM" id="SSF51735">
    <property type="entry name" value="NAD(P)-binding Rossmann-fold domains"/>
    <property type="match status" value="1"/>
</dbReference>
<protein>
    <submittedName>
        <fullName evidence="5">NAD(P)-dependent oxidoreductase</fullName>
    </submittedName>
</protein>
<evidence type="ECO:0000313" key="5">
    <source>
        <dbReference type="EMBL" id="PUA36750.1"/>
    </source>
</evidence>
<dbReference type="GO" id="GO:0050661">
    <property type="term" value="F:NADP binding"/>
    <property type="evidence" value="ECO:0007669"/>
    <property type="project" value="InterPro"/>
</dbReference>
<comment type="caution">
    <text evidence="5">The sequence shown here is derived from an EMBL/GenBank/DDBJ whole genome shotgun (WGS) entry which is preliminary data.</text>
</comment>
<accession>A0A2T6FXZ2</accession>
<organism evidence="5 6">
    <name type="scientific">Paenibacillus elgii</name>
    <dbReference type="NCBI Taxonomy" id="189691"/>
    <lineage>
        <taxon>Bacteria</taxon>
        <taxon>Bacillati</taxon>
        <taxon>Bacillota</taxon>
        <taxon>Bacilli</taxon>
        <taxon>Bacillales</taxon>
        <taxon>Paenibacillaceae</taxon>
        <taxon>Paenibacillus</taxon>
    </lineage>
</organism>
<keyword evidence="2" id="KW-0560">Oxidoreductase</keyword>
<dbReference type="PANTHER" id="PTHR43580:SF2">
    <property type="entry name" value="CYTOKINE-LIKE NUCLEAR FACTOR N-PAC"/>
    <property type="match status" value="1"/>
</dbReference>
<evidence type="ECO:0000256" key="2">
    <source>
        <dbReference type="ARBA" id="ARBA00023002"/>
    </source>
</evidence>
<feature type="domain" description="6-phosphogluconate dehydrogenase NADP-binding" evidence="3">
    <location>
        <begin position="4"/>
        <end position="160"/>
    </location>
</feature>
<name>A0A2T6FXZ2_9BACL</name>
<dbReference type="AlphaFoldDB" id="A0A2T6FXZ2"/>
<dbReference type="InterPro" id="IPR051265">
    <property type="entry name" value="HIBADH-related_NP60_sf"/>
</dbReference>
<dbReference type="Pfam" id="PF03446">
    <property type="entry name" value="NAD_binding_2"/>
    <property type="match status" value="1"/>
</dbReference>
<comment type="similarity">
    <text evidence="1">Belongs to the HIBADH-related family.</text>
</comment>
<reference evidence="5 6" key="1">
    <citation type="submission" date="2018-03" db="EMBL/GenBank/DDBJ databases">
        <title>Genome sequence of Paenibacillus elgii strain AC13 an antimicrobial compound producing bacteria.</title>
        <authorList>
            <person name="Kurokawa A.S."/>
            <person name="Araujo J.F."/>
            <person name="Costa R.A."/>
            <person name="Ortega D.B."/>
            <person name="Pires A.S."/>
            <person name="Pappas G.J.Jr."/>
            <person name="Franco O.L."/>
            <person name="Barreto C."/>
            <person name="Magalhaes B.S."/>
            <person name="Kruger R.H."/>
        </authorList>
    </citation>
    <scope>NUCLEOTIDE SEQUENCE [LARGE SCALE GENOMIC DNA]</scope>
    <source>
        <strain evidence="5 6">AC13</strain>
    </source>
</reference>
<dbReference type="Pfam" id="PF21761">
    <property type="entry name" value="RedAm-like_C"/>
    <property type="match status" value="1"/>
</dbReference>
<evidence type="ECO:0000256" key="1">
    <source>
        <dbReference type="ARBA" id="ARBA00009080"/>
    </source>
</evidence>